<evidence type="ECO:0000256" key="6">
    <source>
        <dbReference type="ARBA" id="ARBA00023136"/>
    </source>
</evidence>
<evidence type="ECO:0000256" key="1">
    <source>
        <dbReference type="ARBA" id="ARBA00004141"/>
    </source>
</evidence>
<comment type="subcellular location">
    <subcellularLocation>
        <location evidence="1">Membrane</location>
        <topology evidence="1">Multi-pass membrane protein</topology>
    </subcellularLocation>
</comment>
<keyword evidence="3 8" id="KW-0812">Transmembrane</keyword>
<dbReference type="PANTHER" id="PTHR43341">
    <property type="entry name" value="AMINO ACID PERMEASE"/>
    <property type="match status" value="1"/>
</dbReference>
<evidence type="ECO:0000259" key="9">
    <source>
        <dbReference type="Pfam" id="PF00324"/>
    </source>
</evidence>
<evidence type="ECO:0000256" key="4">
    <source>
        <dbReference type="ARBA" id="ARBA00022970"/>
    </source>
</evidence>
<keyword evidence="11" id="KW-1185">Reference proteome</keyword>
<protein>
    <submittedName>
        <fullName evidence="10">APC amino acid permease</fullName>
    </submittedName>
</protein>
<dbReference type="GO" id="GO:0015171">
    <property type="term" value="F:amino acid transmembrane transporter activity"/>
    <property type="evidence" value="ECO:0007669"/>
    <property type="project" value="TreeGrafter"/>
</dbReference>
<feature type="region of interest" description="Disordered" evidence="7">
    <location>
        <begin position="1"/>
        <end position="27"/>
    </location>
</feature>
<feature type="transmembrane region" description="Helical" evidence="8">
    <location>
        <begin position="104"/>
        <end position="125"/>
    </location>
</feature>
<proteinExistence type="predicted"/>
<feature type="transmembrane region" description="Helical" evidence="8">
    <location>
        <begin position="453"/>
        <end position="474"/>
    </location>
</feature>
<feature type="transmembrane region" description="Helical" evidence="8">
    <location>
        <begin position="185"/>
        <end position="206"/>
    </location>
</feature>
<dbReference type="PROSITE" id="PS00218">
    <property type="entry name" value="AMINO_ACID_PERMEASE_1"/>
    <property type="match status" value="1"/>
</dbReference>
<accession>A0AAD9CW68</accession>
<dbReference type="GO" id="GO:0016020">
    <property type="term" value="C:membrane"/>
    <property type="evidence" value="ECO:0007669"/>
    <property type="project" value="UniProtKB-SubCell"/>
</dbReference>
<dbReference type="EMBL" id="JAODAN010000010">
    <property type="protein sequence ID" value="KAK1921513.1"/>
    <property type="molecule type" value="Genomic_DNA"/>
</dbReference>
<evidence type="ECO:0000256" key="3">
    <source>
        <dbReference type="ARBA" id="ARBA00022692"/>
    </source>
</evidence>
<sequence length="609" mass="65860">MSLEPKVPSPGPSSTTGHTGEEEKKVSGYNVGVYGAQGAGGVTADDDFYDPSKESFMTRLGFTAESFKRAPGSTRGLVAHGDIPPEYLQHDNPLLQQKMKPRHLQMIAVGGSIGTGLFVGSGSALSNGGPAAVLLAWIIMGVMLIAVTQALGEMAIVFPVSGGFYTLASRMLDPSFAFAMGWNYVFQWAVVLPLEITVAGTTVQYWTDKVPLGVWITIFFLLIILLTVLGTLGYAEEEFWSSCLKLGVVVMFIFIGIVCICGGGPSNGEYSEYIGGRYWKNPGAFANGFKGVCAMFVTAAFSFAGTELVGLAATETPNPRKTLPSAVKNTFWRITLIYITSLTIIGLAIPYDDPDLFGGSGADISPFVIVIRRAGINGLDHLINATICISVLSIGLSCVYAGSRTLTALAETGYAPSIFTYVDKAGRPLWSLIAILVFGPIAYVNLADVGSAVFDWLVALSGLSTLFTWLAICVTHIRFRRAWKVQGHSVEELPFTAIAGVYGSYVGAGLIVLVLIAQFYIGLWPLGGVANAGERAQSFFLSYLAFPILLAFWIIGYAWKRTLPRRAHEIDLDTGRKSWLTVEDMRKYRAERAQAPLYVRIYRMLFSSS</sequence>
<comment type="caution">
    <text evidence="10">The sequence shown here is derived from an EMBL/GenBank/DDBJ whole genome shotgun (WGS) entry which is preliminary data.</text>
</comment>
<dbReference type="Pfam" id="PF00324">
    <property type="entry name" value="AA_permease"/>
    <property type="match status" value="1"/>
</dbReference>
<dbReference type="InterPro" id="IPR050524">
    <property type="entry name" value="APC_YAT"/>
</dbReference>
<reference evidence="10" key="1">
    <citation type="submission" date="2023-02" db="EMBL/GenBank/DDBJ databases">
        <title>Identification and recombinant expression of a fungal hydrolase from Papiliotrema laurentii that hydrolyzes apple cutin and clears colloidal polyester polyurethane.</title>
        <authorList>
            <consortium name="DOE Joint Genome Institute"/>
            <person name="Roman V.A."/>
            <person name="Bojanowski C."/>
            <person name="Crable B.R."/>
            <person name="Wagner D.N."/>
            <person name="Hung C.S."/>
            <person name="Nadeau L.J."/>
            <person name="Schratz L."/>
            <person name="Haridas S."/>
            <person name="Pangilinan J."/>
            <person name="Lipzen A."/>
            <person name="Na H."/>
            <person name="Yan M."/>
            <person name="Ng V."/>
            <person name="Grigoriev I.V."/>
            <person name="Spatafora J.W."/>
            <person name="Barlow D."/>
            <person name="Biffinger J."/>
            <person name="Kelley-Loughnane N."/>
            <person name="Varaljay V.A."/>
            <person name="Crookes-Goodson W.J."/>
        </authorList>
    </citation>
    <scope>NUCLEOTIDE SEQUENCE</scope>
    <source>
        <strain evidence="10">5307AH</strain>
    </source>
</reference>
<dbReference type="InterPro" id="IPR004840">
    <property type="entry name" value="Amino_acid_permease_CS"/>
</dbReference>
<keyword evidence="5 8" id="KW-1133">Transmembrane helix</keyword>
<feature type="transmembrane region" description="Helical" evidence="8">
    <location>
        <begin position="212"/>
        <end position="234"/>
    </location>
</feature>
<dbReference type="Proteomes" id="UP001182556">
    <property type="component" value="Unassembled WGS sequence"/>
</dbReference>
<evidence type="ECO:0000256" key="8">
    <source>
        <dbReference type="SAM" id="Phobius"/>
    </source>
</evidence>
<keyword evidence="2" id="KW-0813">Transport</keyword>
<evidence type="ECO:0000313" key="10">
    <source>
        <dbReference type="EMBL" id="KAK1921513.1"/>
    </source>
</evidence>
<keyword evidence="6 8" id="KW-0472">Membrane</keyword>
<name>A0AAD9CW68_PAPLA</name>
<dbReference type="AlphaFoldDB" id="A0AAD9CW68"/>
<feature type="transmembrane region" description="Helical" evidence="8">
    <location>
        <begin position="285"/>
        <end position="309"/>
    </location>
</feature>
<evidence type="ECO:0000313" key="11">
    <source>
        <dbReference type="Proteomes" id="UP001182556"/>
    </source>
</evidence>
<dbReference type="PANTHER" id="PTHR43341:SF12">
    <property type="entry name" value="AMINO ACID TRANSPORTER (EUROFUNG)"/>
    <property type="match status" value="1"/>
</dbReference>
<evidence type="ECO:0000256" key="7">
    <source>
        <dbReference type="SAM" id="MobiDB-lite"/>
    </source>
</evidence>
<feature type="transmembrane region" description="Helical" evidence="8">
    <location>
        <begin position="131"/>
        <end position="164"/>
    </location>
</feature>
<feature type="transmembrane region" description="Helical" evidence="8">
    <location>
        <begin position="540"/>
        <end position="559"/>
    </location>
</feature>
<feature type="transmembrane region" description="Helical" evidence="8">
    <location>
        <begin position="495"/>
        <end position="520"/>
    </location>
</feature>
<dbReference type="FunFam" id="1.20.1740.10:FF:000017">
    <property type="entry name" value="Amino acid permease"/>
    <property type="match status" value="1"/>
</dbReference>
<evidence type="ECO:0000256" key="2">
    <source>
        <dbReference type="ARBA" id="ARBA00022448"/>
    </source>
</evidence>
<dbReference type="InterPro" id="IPR004841">
    <property type="entry name" value="AA-permease/SLC12A_dom"/>
</dbReference>
<dbReference type="Gene3D" id="1.20.1740.10">
    <property type="entry name" value="Amino acid/polyamine transporter I"/>
    <property type="match status" value="1"/>
</dbReference>
<evidence type="ECO:0000256" key="5">
    <source>
        <dbReference type="ARBA" id="ARBA00022989"/>
    </source>
</evidence>
<feature type="transmembrane region" description="Helical" evidence="8">
    <location>
        <begin position="246"/>
        <end position="265"/>
    </location>
</feature>
<feature type="transmembrane region" description="Helical" evidence="8">
    <location>
        <begin position="330"/>
        <end position="351"/>
    </location>
</feature>
<gene>
    <name evidence="10" type="ORF">DB88DRAFT_498149</name>
</gene>
<keyword evidence="4" id="KW-0029">Amino-acid transport</keyword>
<organism evidence="10 11">
    <name type="scientific">Papiliotrema laurentii</name>
    <name type="common">Cryptococcus laurentii</name>
    <dbReference type="NCBI Taxonomy" id="5418"/>
    <lineage>
        <taxon>Eukaryota</taxon>
        <taxon>Fungi</taxon>
        <taxon>Dikarya</taxon>
        <taxon>Basidiomycota</taxon>
        <taxon>Agaricomycotina</taxon>
        <taxon>Tremellomycetes</taxon>
        <taxon>Tremellales</taxon>
        <taxon>Rhynchogastremaceae</taxon>
        <taxon>Papiliotrema</taxon>
    </lineage>
</organism>
<feature type="transmembrane region" description="Helical" evidence="8">
    <location>
        <begin position="429"/>
        <end position="447"/>
    </location>
</feature>
<feature type="transmembrane region" description="Helical" evidence="8">
    <location>
        <begin position="382"/>
        <end position="402"/>
    </location>
</feature>
<feature type="domain" description="Amino acid permease/ SLC12A" evidence="9">
    <location>
        <begin position="103"/>
        <end position="563"/>
    </location>
</feature>